<keyword evidence="2" id="KW-1185">Reference proteome</keyword>
<evidence type="ECO:0000313" key="2">
    <source>
        <dbReference type="Proteomes" id="UP001236507"/>
    </source>
</evidence>
<organism evidence="1 2">
    <name type="scientific">Flectobacillus roseus</name>
    <dbReference type="NCBI Taxonomy" id="502259"/>
    <lineage>
        <taxon>Bacteria</taxon>
        <taxon>Pseudomonadati</taxon>
        <taxon>Bacteroidota</taxon>
        <taxon>Cytophagia</taxon>
        <taxon>Cytophagales</taxon>
        <taxon>Flectobacillaceae</taxon>
        <taxon>Flectobacillus</taxon>
    </lineage>
</organism>
<gene>
    <name evidence="1" type="ORF">QM524_25675</name>
</gene>
<proteinExistence type="predicted"/>
<evidence type="ECO:0000313" key="1">
    <source>
        <dbReference type="EMBL" id="MDI9862641.1"/>
    </source>
</evidence>
<accession>A0ABT6YGB8</accession>
<sequence>MKIPFRTINYSIDPSIVGVKGGMGSSYLSDDFFNKNVGYSSIFSKRESMWWNTWSKWQLFGSNLHEVDLEKRGKLTDFIKPGKLFRGFFVNTKLRNILEKSTLPNYHFFDVTFNQGGEIVDGYWWFCFDYDTGEQNVDFSKCEYDFSFHRRYIDKDFNPTINTYSEYVDIVSETGAAINTTKLVFNSNFNSDIDIFGTQFLTNEIYVSEKLYSNLKEQNITGYRVEYPIVEIQFD</sequence>
<dbReference type="Proteomes" id="UP001236507">
    <property type="component" value="Unassembled WGS sequence"/>
</dbReference>
<protein>
    <recommendedName>
        <fullName evidence="3">Immunity protein 43 domain-containing protein</fullName>
    </recommendedName>
</protein>
<dbReference type="RefSeq" id="WP_283346866.1">
    <property type="nucleotide sequence ID" value="NZ_JASHIF010000036.1"/>
</dbReference>
<reference evidence="1 2" key="1">
    <citation type="submission" date="2023-05" db="EMBL/GenBank/DDBJ databases">
        <title>Novel species of genus Flectobacillus isolated from stream in China.</title>
        <authorList>
            <person name="Lu H."/>
        </authorList>
    </citation>
    <scope>NUCLEOTIDE SEQUENCE [LARGE SCALE GENOMIC DNA]</scope>
    <source>
        <strain evidence="1 2">KCTC 42575</strain>
    </source>
</reference>
<name>A0ABT6YGB8_9BACT</name>
<dbReference type="EMBL" id="JASHIF010000036">
    <property type="protein sequence ID" value="MDI9862641.1"/>
    <property type="molecule type" value="Genomic_DNA"/>
</dbReference>
<comment type="caution">
    <text evidence="1">The sequence shown here is derived from an EMBL/GenBank/DDBJ whole genome shotgun (WGS) entry which is preliminary data.</text>
</comment>
<evidence type="ECO:0008006" key="3">
    <source>
        <dbReference type="Google" id="ProtNLM"/>
    </source>
</evidence>